<dbReference type="Proteomes" id="UP000231019">
    <property type="component" value="Unassembled WGS sequence"/>
</dbReference>
<gene>
    <name evidence="8" type="ORF">COW36_01310</name>
</gene>
<evidence type="ECO:0000256" key="2">
    <source>
        <dbReference type="ARBA" id="ARBA00022723"/>
    </source>
</evidence>
<dbReference type="Pfam" id="PF13640">
    <property type="entry name" value="2OG-FeII_Oxy_3"/>
    <property type="match status" value="1"/>
</dbReference>
<dbReference type="InterPro" id="IPR005123">
    <property type="entry name" value="Oxoglu/Fe-dep_dioxygenase_dom"/>
</dbReference>
<evidence type="ECO:0000256" key="3">
    <source>
        <dbReference type="ARBA" id="ARBA00022896"/>
    </source>
</evidence>
<dbReference type="EMBL" id="PFFQ01000004">
    <property type="protein sequence ID" value="PIW19505.1"/>
    <property type="molecule type" value="Genomic_DNA"/>
</dbReference>
<evidence type="ECO:0000259" key="7">
    <source>
        <dbReference type="PROSITE" id="PS51471"/>
    </source>
</evidence>
<evidence type="ECO:0000256" key="6">
    <source>
        <dbReference type="ARBA" id="ARBA00023004"/>
    </source>
</evidence>
<protein>
    <recommendedName>
        <fullName evidence="7">Fe2OG dioxygenase domain-containing protein</fullName>
    </recommendedName>
</protein>
<comment type="cofactor">
    <cofactor evidence="1">
        <name>L-ascorbate</name>
        <dbReference type="ChEBI" id="CHEBI:38290"/>
    </cofactor>
</comment>
<dbReference type="InterPro" id="IPR006620">
    <property type="entry name" value="Pro_4_hyd_alph"/>
</dbReference>
<accession>A0A2M7GBE2</accession>
<keyword evidence="6" id="KW-0408">Iron</keyword>
<dbReference type="SMART" id="SM00702">
    <property type="entry name" value="P4Hc"/>
    <property type="match status" value="1"/>
</dbReference>
<organism evidence="8 9">
    <name type="scientific">bacterium (Candidatus Blackallbacteria) CG17_big_fil_post_rev_8_21_14_2_50_48_46</name>
    <dbReference type="NCBI Taxonomy" id="2014261"/>
    <lineage>
        <taxon>Bacteria</taxon>
        <taxon>Candidatus Blackallbacteria</taxon>
    </lineage>
</organism>
<dbReference type="PANTHER" id="PTHR10869">
    <property type="entry name" value="PROLYL 4-HYDROXYLASE ALPHA SUBUNIT"/>
    <property type="match status" value="1"/>
</dbReference>
<keyword evidence="3" id="KW-0847">Vitamin C</keyword>
<feature type="domain" description="Fe2OG dioxygenase" evidence="7">
    <location>
        <begin position="86"/>
        <end position="184"/>
    </location>
</feature>
<keyword evidence="2" id="KW-0479">Metal-binding</keyword>
<proteinExistence type="predicted"/>
<dbReference type="PROSITE" id="PS51471">
    <property type="entry name" value="FE2OG_OXY"/>
    <property type="match status" value="1"/>
</dbReference>
<reference evidence="8 9" key="1">
    <citation type="submission" date="2017-09" db="EMBL/GenBank/DDBJ databases">
        <title>Depth-based differentiation of microbial function through sediment-hosted aquifers and enrichment of novel symbionts in the deep terrestrial subsurface.</title>
        <authorList>
            <person name="Probst A.J."/>
            <person name="Ladd B."/>
            <person name="Jarett J.K."/>
            <person name="Geller-Mcgrath D.E."/>
            <person name="Sieber C.M."/>
            <person name="Emerson J.B."/>
            <person name="Anantharaman K."/>
            <person name="Thomas B.C."/>
            <person name="Malmstrom R."/>
            <person name="Stieglmeier M."/>
            <person name="Klingl A."/>
            <person name="Woyke T."/>
            <person name="Ryan C.M."/>
            <person name="Banfield J.F."/>
        </authorList>
    </citation>
    <scope>NUCLEOTIDE SEQUENCE [LARGE SCALE GENOMIC DNA]</scope>
    <source>
        <strain evidence="8">CG17_big_fil_post_rev_8_21_14_2_50_48_46</strain>
    </source>
</reference>
<dbReference type="GO" id="GO:0005506">
    <property type="term" value="F:iron ion binding"/>
    <property type="evidence" value="ECO:0007669"/>
    <property type="project" value="InterPro"/>
</dbReference>
<evidence type="ECO:0000313" key="8">
    <source>
        <dbReference type="EMBL" id="PIW19505.1"/>
    </source>
</evidence>
<dbReference type="GO" id="GO:0031418">
    <property type="term" value="F:L-ascorbic acid binding"/>
    <property type="evidence" value="ECO:0007669"/>
    <property type="project" value="UniProtKB-KW"/>
</dbReference>
<dbReference type="SUPFAM" id="SSF51197">
    <property type="entry name" value="Clavaminate synthase-like"/>
    <property type="match status" value="1"/>
</dbReference>
<dbReference type="AlphaFoldDB" id="A0A2M7GBE2"/>
<dbReference type="PANTHER" id="PTHR10869:SF246">
    <property type="entry name" value="TRANSMEMBRANE PROLYL 4-HYDROXYLASE"/>
    <property type="match status" value="1"/>
</dbReference>
<evidence type="ECO:0000256" key="1">
    <source>
        <dbReference type="ARBA" id="ARBA00001961"/>
    </source>
</evidence>
<evidence type="ECO:0000313" key="9">
    <source>
        <dbReference type="Proteomes" id="UP000231019"/>
    </source>
</evidence>
<evidence type="ECO:0000256" key="4">
    <source>
        <dbReference type="ARBA" id="ARBA00022964"/>
    </source>
</evidence>
<comment type="caution">
    <text evidence="8">The sequence shown here is derived from an EMBL/GenBank/DDBJ whole genome shotgun (WGS) entry which is preliminary data.</text>
</comment>
<dbReference type="GO" id="GO:0004656">
    <property type="term" value="F:procollagen-proline 4-dioxygenase activity"/>
    <property type="evidence" value="ECO:0007669"/>
    <property type="project" value="TreeGrafter"/>
</dbReference>
<sequence length="188" mass="21567">MKAEWQNNYLFNTCFYPQVFQAEECTQIIELQGKTKKSGLCGKAEPLDSIRNSISTYLPIDETTQWIYNRLYPLVQYLNDNFYHFKIEGLASGQVIEYGQGGHYDWHVDMGLGESSARKLSIVVFLSDRSSYQGGTLKLITGLRMEEDVPQEQGTVIFFPSYMLHRVEPVTQGVRHTLVIWAYGPCFS</sequence>
<keyword evidence="5" id="KW-0560">Oxidoreductase</keyword>
<evidence type="ECO:0000256" key="5">
    <source>
        <dbReference type="ARBA" id="ARBA00023002"/>
    </source>
</evidence>
<keyword evidence="4" id="KW-0223">Dioxygenase</keyword>
<dbReference type="InterPro" id="IPR044862">
    <property type="entry name" value="Pro_4_hyd_alph_FE2OG_OXY"/>
</dbReference>
<dbReference type="InterPro" id="IPR045054">
    <property type="entry name" value="P4HA-like"/>
</dbReference>
<dbReference type="Gene3D" id="2.60.120.620">
    <property type="entry name" value="q2cbj1_9rhob like domain"/>
    <property type="match status" value="1"/>
</dbReference>
<name>A0A2M7GBE2_9BACT</name>